<evidence type="ECO:0000259" key="6">
    <source>
        <dbReference type="Pfam" id="PF08264"/>
    </source>
</evidence>
<evidence type="ECO:0000256" key="1">
    <source>
        <dbReference type="ARBA" id="ARBA00022598"/>
    </source>
</evidence>
<keyword evidence="4" id="KW-0648">Protein biosynthesis</keyword>
<dbReference type="AlphaFoldDB" id="A0A919KCD2"/>
<dbReference type="SUPFAM" id="SSF47323">
    <property type="entry name" value="Anticodon-binding domain of a subclass of class I aminoacyl-tRNA synthetases"/>
    <property type="match status" value="1"/>
</dbReference>
<keyword evidence="2" id="KW-0547">Nucleotide-binding</keyword>
<evidence type="ECO:0000256" key="2">
    <source>
        <dbReference type="ARBA" id="ARBA00022741"/>
    </source>
</evidence>
<organism evidence="7 8">
    <name type="scientific">Actinoplanes siamensis</name>
    <dbReference type="NCBI Taxonomy" id="1223317"/>
    <lineage>
        <taxon>Bacteria</taxon>
        <taxon>Bacillati</taxon>
        <taxon>Actinomycetota</taxon>
        <taxon>Actinomycetes</taxon>
        <taxon>Micromonosporales</taxon>
        <taxon>Micromonosporaceae</taxon>
        <taxon>Actinoplanes</taxon>
    </lineage>
</organism>
<dbReference type="InterPro" id="IPR009080">
    <property type="entry name" value="tRNAsynth_Ia_anticodon-bd"/>
</dbReference>
<evidence type="ECO:0000313" key="7">
    <source>
        <dbReference type="EMBL" id="GIF03136.1"/>
    </source>
</evidence>
<protein>
    <recommendedName>
        <fullName evidence="6">Methionyl/Valyl/Leucyl/Isoleucyl-tRNA synthetase anticodon-binding domain-containing protein</fullName>
    </recommendedName>
</protein>
<gene>
    <name evidence="7" type="ORF">Asi03nite_06740</name>
</gene>
<keyword evidence="1" id="KW-0436">Ligase</keyword>
<evidence type="ECO:0000256" key="4">
    <source>
        <dbReference type="ARBA" id="ARBA00022917"/>
    </source>
</evidence>
<feature type="domain" description="Methionyl/Valyl/Leucyl/Isoleucyl-tRNA synthetase anticodon-binding" evidence="6">
    <location>
        <begin position="1"/>
        <end position="66"/>
    </location>
</feature>
<comment type="caution">
    <text evidence="7">The sequence shown here is derived from an EMBL/GenBank/DDBJ whole genome shotgun (WGS) entry which is preliminary data.</text>
</comment>
<sequence>MLPFVTEEAWSWWREGSVHRAPWPAAGEFAPALDPTLPDGLLTLAGTVLGLVRKAKSEARQSMRSEVARLVLSGPAEAFELVGRDVLAAGAIREVSVSAADGPLSASVELT</sequence>
<reference evidence="7" key="1">
    <citation type="submission" date="2021-01" db="EMBL/GenBank/DDBJ databases">
        <title>Whole genome shotgun sequence of Actinoplanes siamensis NBRC 109076.</title>
        <authorList>
            <person name="Komaki H."/>
            <person name="Tamura T."/>
        </authorList>
    </citation>
    <scope>NUCLEOTIDE SEQUENCE</scope>
    <source>
        <strain evidence="7">NBRC 109076</strain>
    </source>
</reference>
<dbReference type="Pfam" id="PF08264">
    <property type="entry name" value="Anticodon_1"/>
    <property type="match status" value="1"/>
</dbReference>
<keyword evidence="8" id="KW-1185">Reference proteome</keyword>
<dbReference type="EMBL" id="BOMW01000006">
    <property type="protein sequence ID" value="GIF03136.1"/>
    <property type="molecule type" value="Genomic_DNA"/>
</dbReference>
<dbReference type="GO" id="GO:0006418">
    <property type="term" value="P:tRNA aminoacylation for protein translation"/>
    <property type="evidence" value="ECO:0007669"/>
    <property type="project" value="InterPro"/>
</dbReference>
<accession>A0A919KCD2</accession>
<proteinExistence type="predicted"/>
<evidence type="ECO:0000313" key="8">
    <source>
        <dbReference type="Proteomes" id="UP000629619"/>
    </source>
</evidence>
<keyword evidence="3" id="KW-0067">ATP-binding</keyword>
<evidence type="ECO:0000256" key="3">
    <source>
        <dbReference type="ARBA" id="ARBA00022840"/>
    </source>
</evidence>
<evidence type="ECO:0000256" key="5">
    <source>
        <dbReference type="ARBA" id="ARBA00023146"/>
    </source>
</evidence>
<dbReference type="GO" id="GO:0005524">
    <property type="term" value="F:ATP binding"/>
    <property type="evidence" value="ECO:0007669"/>
    <property type="project" value="UniProtKB-KW"/>
</dbReference>
<name>A0A919KCD2_9ACTN</name>
<dbReference type="GO" id="GO:0004812">
    <property type="term" value="F:aminoacyl-tRNA ligase activity"/>
    <property type="evidence" value="ECO:0007669"/>
    <property type="project" value="UniProtKB-KW"/>
</dbReference>
<keyword evidence="5" id="KW-0030">Aminoacyl-tRNA synthetase</keyword>
<dbReference type="InterPro" id="IPR013155">
    <property type="entry name" value="M/V/L/I-tRNA-synth_anticd-bd"/>
</dbReference>
<dbReference type="Proteomes" id="UP000629619">
    <property type="component" value="Unassembled WGS sequence"/>
</dbReference>